<dbReference type="GO" id="GO:0005789">
    <property type="term" value="C:endoplasmic reticulum membrane"/>
    <property type="evidence" value="ECO:0007669"/>
    <property type="project" value="UniProtKB-SubCell"/>
</dbReference>
<evidence type="ECO:0000256" key="8">
    <source>
        <dbReference type="ARBA" id="ARBA00022824"/>
    </source>
</evidence>
<dbReference type="Proteomes" id="UP000708208">
    <property type="component" value="Unassembled WGS sequence"/>
</dbReference>
<keyword evidence="9 11" id="KW-1133">Transmembrane helix</keyword>
<feature type="transmembrane region" description="Helical" evidence="11">
    <location>
        <begin position="411"/>
        <end position="430"/>
    </location>
</feature>
<evidence type="ECO:0000256" key="10">
    <source>
        <dbReference type="ARBA" id="ARBA00023136"/>
    </source>
</evidence>
<evidence type="ECO:0000256" key="11">
    <source>
        <dbReference type="RuleBase" id="RU363112"/>
    </source>
</evidence>
<keyword evidence="8 11" id="KW-0256">Endoplasmic reticulum</keyword>
<evidence type="ECO:0000256" key="3">
    <source>
        <dbReference type="ARBA" id="ARBA00008698"/>
    </source>
</evidence>
<feature type="transmembrane region" description="Helical" evidence="11">
    <location>
        <begin position="243"/>
        <end position="266"/>
    </location>
</feature>
<protein>
    <recommendedName>
        <fullName evidence="11">GPI mannosyltransferase 2</fullName>
        <ecNumber evidence="11">2.4.1.-</ecNumber>
    </recommendedName>
</protein>
<comment type="similarity">
    <text evidence="3 11">Belongs to the PIGV family.</text>
</comment>
<dbReference type="GO" id="GO:0000009">
    <property type="term" value="F:alpha-1,6-mannosyltransferase activity"/>
    <property type="evidence" value="ECO:0007669"/>
    <property type="project" value="InterPro"/>
</dbReference>
<keyword evidence="4 11" id="KW-0337">GPI-anchor biosynthesis</keyword>
<dbReference type="Pfam" id="PF04188">
    <property type="entry name" value="Mannosyl_trans2"/>
    <property type="match status" value="2"/>
</dbReference>
<comment type="pathway">
    <text evidence="2 11">Glycolipid biosynthesis; glycosylphosphatidylinositol-anchor biosynthesis.</text>
</comment>
<dbReference type="GO" id="GO:0006506">
    <property type="term" value="P:GPI anchor biosynthetic process"/>
    <property type="evidence" value="ECO:0007669"/>
    <property type="project" value="UniProtKB-UniPathway"/>
</dbReference>
<accession>A0A8J2JRR7</accession>
<feature type="transmembrane region" description="Helical" evidence="11">
    <location>
        <begin position="108"/>
        <end position="128"/>
    </location>
</feature>
<sequence>MINKDLKYEDIQRLAISSRIVVFCLQIFASELVPPHVNDGFKFVDDEAKGILDRIINHLFGGMTNWDGQYFLHITKYGYTEINTMAFFPLLPSIVWGGSVILNCVLPVISFSTTVILASFFVNTFIFVKSAQLLYRLTPYLDRGLNSLSTLTVILFCFNPASIFFSAFYTETLFVYLTLQVLLSLYQKKKVQAVFYASLSSVCRSNGVLNFGFCLAFSLRGALRRVDKDNSAFHNCLQSVKFLIIDGGLVAVGLLPFAAFQFFCYVRFCNEEYVFPAKVPEFCNGFGPQLPYQYIQSNNWNVGFLRYFEIKQLPNFVLAAPVLYTLGQQNFPRLLRYIRHLIYDRSINCIPAIALCGHGAFLTLFCLTCVHVQVSTRLIFSACPYLYIFIAKVIRTEIYQFRKESKQSVPYSLWIYGWFFAYFLIGSIAFPTGYPWTYTYDIEKIIESKLDEESGTSVSVDSFYSAKNDPDF</sequence>
<evidence type="ECO:0000256" key="2">
    <source>
        <dbReference type="ARBA" id="ARBA00004687"/>
    </source>
</evidence>
<name>A0A8J2JRR7_9HEXA</name>
<evidence type="ECO:0000256" key="4">
    <source>
        <dbReference type="ARBA" id="ARBA00022502"/>
    </source>
</evidence>
<feature type="transmembrane region" description="Helical" evidence="11">
    <location>
        <begin position="82"/>
        <end position="102"/>
    </location>
</feature>
<proteinExistence type="inferred from homology"/>
<comment type="caution">
    <text evidence="12">The sequence shown here is derived from an EMBL/GenBank/DDBJ whole genome shotgun (WGS) entry which is preliminary data.</text>
</comment>
<dbReference type="EC" id="2.4.1.-" evidence="11"/>
<comment type="caution">
    <text evidence="11">Lacks conserved residue(s) required for the propagation of feature annotation.</text>
</comment>
<evidence type="ECO:0000256" key="6">
    <source>
        <dbReference type="ARBA" id="ARBA00022679"/>
    </source>
</evidence>
<organism evidence="12 13">
    <name type="scientific">Allacma fusca</name>
    <dbReference type="NCBI Taxonomy" id="39272"/>
    <lineage>
        <taxon>Eukaryota</taxon>
        <taxon>Metazoa</taxon>
        <taxon>Ecdysozoa</taxon>
        <taxon>Arthropoda</taxon>
        <taxon>Hexapoda</taxon>
        <taxon>Collembola</taxon>
        <taxon>Symphypleona</taxon>
        <taxon>Sminthuridae</taxon>
        <taxon>Allacma</taxon>
    </lineage>
</organism>
<dbReference type="GO" id="GO:0004376">
    <property type="term" value="F:GPI mannosyltransferase activity"/>
    <property type="evidence" value="ECO:0007669"/>
    <property type="project" value="InterPro"/>
</dbReference>
<dbReference type="AlphaFoldDB" id="A0A8J2JRR7"/>
<keyword evidence="10 11" id="KW-0472">Membrane</keyword>
<evidence type="ECO:0000256" key="7">
    <source>
        <dbReference type="ARBA" id="ARBA00022692"/>
    </source>
</evidence>
<evidence type="ECO:0000256" key="1">
    <source>
        <dbReference type="ARBA" id="ARBA00004477"/>
    </source>
</evidence>
<comment type="subcellular location">
    <subcellularLocation>
        <location evidence="1 11">Endoplasmic reticulum membrane</location>
        <topology evidence="1 11">Multi-pass membrane protein</topology>
    </subcellularLocation>
</comment>
<evidence type="ECO:0000256" key="5">
    <source>
        <dbReference type="ARBA" id="ARBA00022676"/>
    </source>
</evidence>
<evidence type="ECO:0000313" key="12">
    <source>
        <dbReference type="EMBL" id="CAG7688325.1"/>
    </source>
</evidence>
<dbReference type="UniPathway" id="UPA00196"/>
<evidence type="ECO:0000313" key="13">
    <source>
        <dbReference type="Proteomes" id="UP000708208"/>
    </source>
</evidence>
<feature type="transmembrane region" description="Helical" evidence="11">
    <location>
        <begin position="140"/>
        <end position="161"/>
    </location>
</feature>
<evidence type="ECO:0000256" key="9">
    <source>
        <dbReference type="ARBA" id="ARBA00022989"/>
    </source>
</evidence>
<keyword evidence="5 11" id="KW-0328">Glycosyltransferase</keyword>
<reference evidence="12" key="1">
    <citation type="submission" date="2021-06" db="EMBL/GenBank/DDBJ databases">
        <authorList>
            <person name="Hodson N. C."/>
            <person name="Mongue J. A."/>
            <person name="Jaron S. K."/>
        </authorList>
    </citation>
    <scope>NUCLEOTIDE SEQUENCE</scope>
</reference>
<dbReference type="InterPro" id="IPR007315">
    <property type="entry name" value="PIG-V/Gpi18"/>
</dbReference>
<feature type="transmembrane region" description="Helical" evidence="11">
    <location>
        <begin position="379"/>
        <end position="399"/>
    </location>
</feature>
<dbReference type="EMBL" id="CAJVCH010020084">
    <property type="protein sequence ID" value="CAG7688325.1"/>
    <property type="molecule type" value="Genomic_DNA"/>
</dbReference>
<keyword evidence="7 11" id="KW-0812">Transmembrane</keyword>
<dbReference type="PANTHER" id="PTHR12468:SF2">
    <property type="entry name" value="GPI MANNOSYLTRANSFERASE 2"/>
    <property type="match status" value="1"/>
</dbReference>
<gene>
    <name evidence="12" type="ORF">AFUS01_LOCUS3346</name>
</gene>
<dbReference type="PANTHER" id="PTHR12468">
    <property type="entry name" value="GPI MANNOSYLTRANSFERASE 2"/>
    <property type="match status" value="1"/>
</dbReference>
<comment type="function">
    <text evidence="11">Mannosyltransferase involved in glycosylphosphatidylinositol-anchor biosynthesis.</text>
</comment>
<dbReference type="GO" id="GO:0031501">
    <property type="term" value="C:mannosyltransferase complex"/>
    <property type="evidence" value="ECO:0007669"/>
    <property type="project" value="TreeGrafter"/>
</dbReference>
<keyword evidence="6 11" id="KW-0808">Transferase</keyword>
<dbReference type="OrthoDB" id="10252502at2759"/>
<keyword evidence="13" id="KW-1185">Reference proteome</keyword>
<feature type="transmembrane region" description="Helical" evidence="11">
    <location>
        <begin position="349"/>
        <end position="373"/>
    </location>
</feature>